<dbReference type="InterPro" id="IPR036619">
    <property type="entry name" value="NinB_sf"/>
</dbReference>
<dbReference type="EMBL" id="CP019062">
    <property type="protein sequence ID" value="AVF34265.1"/>
    <property type="molecule type" value="Genomic_DNA"/>
</dbReference>
<organism evidence="1 2">
    <name type="scientific">Rahnella sikkimica</name>
    <dbReference type="NCBI Taxonomy" id="1805933"/>
    <lineage>
        <taxon>Bacteria</taxon>
        <taxon>Pseudomonadati</taxon>
        <taxon>Pseudomonadota</taxon>
        <taxon>Gammaproteobacteria</taxon>
        <taxon>Enterobacterales</taxon>
        <taxon>Yersiniaceae</taxon>
        <taxon>Rahnella</taxon>
    </lineage>
</organism>
<evidence type="ECO:0000313" key="1">
    <source>
        <dbReference type="EMBL" id="AVF34265.1"/>
    </source>
</evidence>
<name>A0A2L1UMV4_9GAMM</name>
<proteinExistence type="predicted"/>
<evidence type="ECO:0000313" key="2">
    <source>
        <dbReference type="Proteomes" id="UP000239197"/>
    </source>
</evidence>
<dbReference type="Gene3D" id="1.10.3790.10">
    <property type="entry name" value="NinB"/>
    <property type="match status" value="1"/>
</dbReference>
<gene>
    <name evidence="1" type="ORF">BV494_04655</name>
</gene>
<dbReference type="AlphaFoldDB" id="A0A2L1UMV4"/>
<sequence>MNKKTYQLRNEQILSNAINHLRNTPLNPDKPFIVTIQERTRSLEQNARLWATLSDISEQVNWHGRKLTTEQWKHIFTAALTKQDVVPNLAGDGFVVLGQSTSKMTVGELSNLIELINAFGTEQGVRFSDESRLAIEWANRWGESNKLKQVA</sequence>
<keyword evidence="2" id="KW-1185">Reference proteome</keyword>
<dbReference type="Proteomes" id="UP000239197">
    <property type="component" value="Chromosome"/>
</dbReference>
<dbReference type="InterPro" id="IPR008711">
    <property type="entry name" value="Recombinase_NinB"/>
</dbReference>
<accession>A0A2L1UMV4</accession>
<dbReference type="KEGG" id="rox:BV494_04655"/>
<dbReference type="RefSeq" id="WP_104921796.1">
    <property type="nucleotide sequence ID" value="NZ_CP019062.1"/>
</dbReference>
<reference evidence="2" key="1">
    <citation type="submission" date="2017-01" db="EMBL/GenBank/DDBJ databases">
        <title>Genome sequence of Rouxiella sp. ERMR1:05.</title>
        <authorList>
            <person name="Kumar R."/>
            <person name="Singh D."/>
            <person name="Kumar S."/>
        </authorList>
    </citation>
    <scope>NUCLEOTIDE SEQUENCE [LARGE SCALE GENOMIC DNA]</scope>
    <source>
        <strain evidence="2">ERMR1:05</strain>
    </source>
</reference>
<protein>
    <recommendedName>
        <fullName evidence="3">Recombination protein NinB</fullName>
    </recommendedName>
</protein>
<dbReference type="OrthoDB" id="6064804at2"/>
<dbReference type="Pfam" id="PF05772">
    <property type="entry name" value="NinB"/>
    <property type="match status" value="1"/>
</dbReference>
<dbReference type="SUPFAM" id="SSF103370">
    <property type="entry name" value="NinB"/>
    <property type="match status" value="1"/>
</dbReference>
<evidence type="ECO:0008006" key="3">
    <source>
        <dbReference type="Google" id="ProtNLM"/>
    </source>
</evidence>